<feature type="region of interest" description="Disordered" evidence="1">
    <location>
        <begin position="568"/>
        <end position="874"/>
    </location>
</feature>
<evidence type="ECO:0000313" key="3">
    <source>
        <dbReference type="Proteomes" id="UP000194127"/>
    </source>
</evidence>
<feature type="compositionally biased region" description="Low complexity" evidence="1">
    <location>
        <begin position="825"/>
        <end position="841"/>
    </location>
</feature>
<keyword evidence="3" id="KW-1185">Reference proteome</keyword>
<reference evidence="2 3" key="1">
    <citation type="submission" date="2017-04" db="EMBL/GenBank/DDBJ databases">
        <title>Genome Sequence of the Model Brown-Rot Fungus Postia placenta SB12.</title>
        <authorList>
            <consortium name="DOE Joint Genome Institute"/>
            <person name="Gaskell J."/>
            <person name="Kersten P."/>
            <person name="Larrondo L.F."/>
            <person name="Canessa P."/>
            <person name="Martinez D."/>
            <person name="Hibbett D."/>
            <person name="Schmoll M."/>
            <person name="Kubicek C.P."/>
            <person name="Martinez A.T."/>
            <person name="Yadav J."/>
            <person name="Master E."/>
            <person name="Magnuson J.K."/>
            <person name="James T."/>
            <person name="Yaver D."/>
            <person name="Berka R."/>
            <person name="Labutti K."/>
            <person name="Lipzen A."/>
            <person name="Aerts A."/>
            <person name="Barry K."/>
            <person name="Henrissat B."/>
            <person name="Blanchette R."/>
            <person name="Grigoriev I."/>
            <person name="Cullen D."/>
        </authorList>
    </citation>
    <scope>NUCLEOTIDE SEQUENCE [LARGE SCALE GENOMIC DNA]</scope>
    <source>
        <strain evidence="2 3">MAD-698-R-SB12</strain>
    </source>
</reference>
<feature type="compositionally biased region" description="Basic and acidic residues" evidence="1">
    <location>
        <begin position="527"/>
        <end position="536"/>
    </location>
</feature>
<feature type="compositionally biased region" description="Polar residues" evidence="1">
    <location>
        <begin position="570"/>
        <end position="586"/>
    </location>
</feature>
<dbReference type="AlphaFoldDB" id="A0A1X6N5R4"/>
<accession>A0A1X6N5R4</accession>
<feature type="compositionally biased region" description="Basic residues" evidence="1">
    <location>
        <begin position="851"/>
        <end position="868"/>
    </location>
</feature>
<dbReference type="EMBL" id="KZ110594">
    <property type="protein sequence ID" value="OSX63989.1"/>
    <property type="molecule type" value="Genomic_DNA"/>
</dbReference>
<proteinExistence type="predicted"/>
<feature type="region of interest" description="Disordered" evidence="1">
    <location>
        <begin position="507"/>
        <end position="554"/>
    </location>
</feature>
<feature type="compositionally biased region" description="Basic and acidic residues" evidence="1">
    <location>
        <begin position="288"/>
        <end position="312"/>
    </location>
</feature>
<feature type="compositionally biased region" description="Polar residues" evidence="1">
    <location>
        <begin position="278"/>
        <end position="287"/>
    </location>
</feature>
<dbReference type="GeneID" id="36327304"/>
<sequence length="874" mass="95297">MLTYSTACRRLWHVAGAFSSRCGDLNEHEAPPRYAALSNGADLHLAHESTPDGTKGGFEDISLRDAPHLRAARYCVTRQKKRQLFASCDAAPDSLREPEWLLDTRHRSSVEIDRLRFLAPTYGMTLQGVVGGFQVEIKLNFGSAWFTSTPPHHDRRRPLTNIRYGMGFFKRFFSLGSRKSKKSRKQAESAATVPVDSEGRIIRTQNHDSDADANRLLRSTSARFAVLADTDYAPPPPLPPINHLAVPLSASPARSSMSLQRSNTYVVKVHSRTLHSCTEFPNANPRISSDEPSHDRHEPRTPSVHADRSRLKDVLFTPRDESRLCALRRDPSVASLLNMYDDKGCLDENAFSNTPPTPAPIKQEGREQIKRSGSTLRQLLGNPDEDGGPTEGDISWAERFLREAESPASSTDSLPLETPDDTSLTFPRDVARAVDSTNQSTDQSASLQYPAISSVEVEYSGASASPEKSASISVDEPVPIVVAPETRTPQRASEVFGFLTERRKSLRDRTRSQPLPALVLSDAAPGQDDHLREGVDKSAFASESVDDSQDQSNISHWQVQTATLMKLSSAPASVTSRANAFSTSVPSLMGPPRPRSTPAEGAGPSQLTQHVTRNPSHDSRPPALLKQVLTGTSTDETQIPGQSSRIPRGPRPRQSRQEPQPDSTSDSRLNQTSQTEHRPPQPTRISSKTTAPLSGPSGPRVPSTRPSKGAVVVADAPNDASTAAPRKQRRVTSRSTPPMSVLVDAKHAYPNASTSRKASARALRAQNLNINSSHENDKENSADMSMSPLPSPSLKGKAKISPQIKTAPTTPLRGRSIFDMRYPNGADGLAPSPASSSDLSPVARDMMASVRKQRMRAREHASRRRSARTARAAS</sequence>
<feature type="region of interest" description="Disordered" evidence="1">
    <location>
        <begin position="278"/>
        <end position="312"/>
    </location>
</feature>
<feature type="compositionally biased region" description="Polar residues" evidence="1">
    <location>
        <begin position="664"/>
        <end position="674"/>
    </location>
</feature>
<evidence type="ECO:0000313" key="2">
    <source>
        <dbReference type="EMBL" id="OSX63989.1"/>
    </source>
</evidence>
<feature type="compositionally biased region" description="Low complexity" evidence="1">
    <location>
        <begin position="784"/>
        <end position="794"/>
    </location>
</feature>
<gene>
    <name evidence="2" type="ORF">POSPLADRAFT_1069550</name>
</gene>
<dbReference type="STRING" id="670580.A0A1X6N5R4"/>
<feature type="compositionally biased region" description="Polar residues" evidence="1">
    <location>
        <begin position="683"/>
        <end position="692"/>
    </location>
</feature>
<name>A0A1X6N5R4_9APHY</name>
<organism evidence="2 3">
    <name type="scientific">Postia placenta MAD-698-R-SB12</name>
    <dbReference type="NCBI Taxonomy" id="670580"/>
    <lineage>
        <taxon>Eukaryota</taxon>
        <taxon>Fungi</taxon>
        <taxon>Dikarya</taxon>
        <taxon>Basidiomycota</taxon>
        <taxon>Agaricomycotina</taxon>
        <taxon>Agaricomycetes</taxon>
        <taxon>Polyporales</taxon>
        <taxon>Adustoporiaceae</taxon>
        <taxon>Rhodonia</taxon>
    </lineage>
</organism>
<dbReference type="RefSeq" id="XP_024340783.1">
    <property type="nucleotide sequence ID" value="XM_024482354.1"/>
</dbReference>
<dbReference type="OrthoDB" id="3168838at2759"/>
<feature type="compositionally biased region" description="Polar residues" evidence="1">
    <location>
        <begin position="629"/>
        <end position="639"/>
    </location>
</feature>
<dbReference type="Proteomes" id="UP000194127">
    <property type="component" value="Unassembled WGS sequence"/>
</dbReference>
<evidence type="ECO:0000256" key="1">
    <source>
        <dbReference type="SAM" id="MobiDB-lite"/>
    </source>
</evidence>
<feature type="region of interest" description="Disordered" evidence="1">
    <location>
        <begin position="403"/>
        <end position="424"/>
    </location>
</feature>
<protein>
    <submittedName>
        <fullName evidence="2">Uncharacterized protein</fullName>
    </submittedName>
</protein>
<feature type="compositionally biased region" description="Polar residues" evidence="1">
    <location>
        <begin position="605"/>
        <end position="614"/>
    </location>
</feature>